<protein>
    <submittedName>
        <fullName evidence="1">Uncharacterized protein</fullName>
    </submittedName>
</protein>
<name>V4AQJ8_LOTGI</name>
<feature type="non-terminal residue" evidence="1">
    <location>
        <position position="1"/>
    </location>
</feature>
<reference evidence="1 2" key="1">
    <citation type="journal article" date="2013" name="Nature">
        <title>Insights into bilaterian evolution from three spiralian genomes.</title>
        <authorList>
            <person name="Simakov O."/>
            <person name="Marletaz F."/>
            <person name="Cho S.J."/>
            <person name="Edsinger-Gonzales E."/>
            <person name="Havlak P."/>
            <person name="Hellsten U."/>
            <person name="Kuo D.H."/>
            <person name="Larsson T."/>
            <person name="Lv J."/>
            <person name="Arendt D."/>
            <person name="Savage R."/>
            <person name="Osoegawa K."/>
            <person name="de Jong P."/>
            <person name="Grimwood J."/>
            <person name="Chapman J.A."/>
            <person name="Shapiro H."/>
            <person name="Aerts A."/>
            <person name="Otillar R.P."/>
            <person name="Terry A.Y."/>
            <person name="Boore J.L."/>
            <person name="Grigoriev I.V."/>
            <person name="Lindberg D.R."/>
            <person name="Seaver E.C."/>
            <person name="Weisblat D.A."/>
            <person name="Putnam N.H."/>
            <person name="Rokhsar D.S."/>
        </authorList>
    </citation>
    <scope>NUCLEOTIDE SEQUENCE [LARGE SCALE GENOMIC DNA]</scope>
</reference>
<gene>
    <name evidence="1" type="ORF">LOTGIDRAFT_176641</name>
</gene>
<dbReference type="KEGG" id="lgi:LOTGIDRAFT_176641"/>
<dbReference type="CTD" id="20243893"/>
<accession>V4AQJ8</accession>
<evidence type="ECO:0000313" key="1">
    <source>
        <dbReference type="EMBL" id="ESO95946.1"/>
    </source>
</evidence>
<dbReference type="Proteomes" id="UP000030746">
    <property type="component" value="Unassembled WGS sequence"/>
</dbReference>
<proteinExistence type="predicted"/>
<evidence type="ECO:0000313" key="2">
    <source>
        <dbReference type="Proteomes" id="UP000030746"/>
    </source>
</evidence>
<keyword evidence="2" id="KW-1185">Reference proteome</keyword>
<dbReference type="AlphaFoldDB" id="V4AQJ8"/>
<dbReference type="STRING" id="225164.V4AQJ8"/>
<dbReference type="GeneID" id="20243893"/>
<sequence length="115" mass="13085">GHVKVVRVQYVVDVTNDSIFEGQTTEELGCGRAFSHASAMLGVIAKQRELKALKEDEGEEDDVRFFKYEIKPSKQSIHRKTPRTEIHKKTSQEKVKLPEISVQEIKEDSQELSDA</sequence>
<dbReference type="RefSeq" id="XP_009053365.1">
    <property type="nucleotide sequence ID" value="XM_009055117.1"/>
</dbReference>
<dbReference type="EMBL" id="KB201567">
    <property type="protein sequence ID" value="ESO95946.1"/>
    <property type="molecule type" value="Genomic_DNA"/>
</dbReference>
<organism evidence="1 2">
    <name type="scientific">Lottia gigantea</name>
    <name type="common">Giant owl limpet</name>
    <dbReference type="NCBI Taxonomy" id="225164"/>
    <lineage>
        <taxon>Eukaryota</taxon>
        <taxon>Metazoa</taxon>
        <taxon>Spiralia</taxon>
        <taxon>Lophotrochozoa</taxon>
        <taxon>Mollusca</taxon>
        <taxon>Gastropoda</taxon>
        <taxon>Patellogastropoda</taxon>
        <taxon>Lottioidea</taxon>
        <taxon>Lottiidae</taxon>
        <taxon>Lottia</taxon>
    </lineage>
</organism>
<dbReference type="HOGENOM" id="CLU_2114974_0_0_1"/>
<dbReference type="OrthoDB" id="166212at2759"/>